<comment type="caution">
    <text evidence="2">The sequence shown here is derived from an EMBL/GenBank/DDBJ whole genome shotgun (WGS) entry which is preliminary data.</text>
</comment>
<dbReference type="AlphaFoldDB" id="A0AAV5M0M0"/>
<evidence type="ECO:0000256" key="1">
    <source>
        <dbReference type="SAM" id="MobiDB-lite"/>
    </source>
</evidence>
<accession>A0AAV5M0M0</accession>
<evidence type="ECO:0000313" key="2">
    <source>
        <dbReference type="EMBL" id="GKV43310.1"/>
    </source>
</evidence>
<gene>
    <name evidence="2" type="ORF">SLEP1_g50614</name>
</gene>
<proteinExistence type="predicted"/>
<feature type="region of interest" description="Disordered" evidence="1">
    <location>
        <begin position="46"/>
        <end position="83"/>
    </location>
</feature>
<reference evidence="2 3" key="1">
    <citation type="journal article" date="2021" name="Commun. Biol.">
        <title>The genome of Shorea leprosula (Dipterocarpaceae) highlights the ecological relevance of drought in aseasonal tropical rainforests.</title>
        <authorList>
            <person name="Ng K.K.S."/>
            <person name="Kobayashi M.J."/>
            <person name="Fawcett J.A."/>
            <person name="Hatakeyama M."/>
            <person name="Paape T."/>
            <person name="Ng C.H."/>
            <person name="Ang C.C."/>
            <person name="Tnah L.H."/>
            <person name="Lee C.T."/>
            <person name="Nishiyama T."/>
            <person name="Sese J."/>
            <person name="O'Brien M.J."/>
            <person name="Copetti D."/>
            <person name="Mohd Noor M.I."/>
            <person name="Ong R.C."/>
            <person name="Putra M."/>
            <person name="Sireger I.Z."/>
            <person name="Indrioko S."/>
            <person name="Kosugi Y."/>
            <person name="Izuno A."/>
            <person name="Isagi Y."/>
            <person name="Lee S.L."/>
            <person name="Shimizu K.K."/>
        </authorList>
    </citation>
    <scope>NUCLEOTIDE SEQUENCE [LARGE SCALE GENOMIC DNA]</scope>
    <source>
        <strain evidence="2">214</strain>
    </source>
</reference>
<feature type="compositionally biased region" description="Pro residues" evidence="1">
    <location>
        <begin position="57"/>
        <end position="75"/>
    </location>
</feature>
<protein>
    <submittedName>
        <fullName evidence="2">Uncharacterized protein</fullName>
    </submittedName>
</protein>
<sequence length="83" mass="9368">MKPMRQRKSESNFLLMGKFSFFRCVLIMVLITSTLWMQMPQVKADSKVRKLGSKTAPGPPAPSSNPMKPNNPPNESPLFGLRF</sequence>
<organism evidence="2 3">
    <name type="scientific">Rubroshorea leprosula</name>
    <dbReference type="NCBI Taxonomy" id="152421"/>
    <lineage>
        <taxon>Eukaryota</taxon>
        <taxon>Viridiplantae</taxon>
        <taxon>Streptophyta</taxon>
        <taxon>Embryophyta</taxon>
        <taxon>Tracheophyta</taxon>
        <taxon>Spermatophyta</taxon>
        <taxon>Magnoliopsida</taxon>
        <taxon>eudicotyledons</taxon>
        <taxon>Gunneridae</taxon>
        <taxon>Pentapetalae</taxon>
        <taxon>rosids</taxon>
        <taxon>malvids</taxon>
        <taxon>Malvales</taxon>
        <taxon>Dipterocarpaceae</taxon>
        <taxon>Rubroshorea</taxon>
    </lineage>
</organism>
<name>A0AAV5M0M0_9ROSI</name>
<dbReference type="EMBL" id="BPVZ01000167">
    <property type="protein sequence ID" value="GKV43310.1"/>
    <property type="molecule type" value="Genomic_DNA"/>
</dbReference>
<dbReference type="Proteomes" id="UP001054252">
    <property type="component" value="Unassembled WGS sequence"/>
</dbReference>
<evidence type="ECO:0000313" key="3">
    <source>
        <dbReference type="Proteomes" id="UP001054252"/>
    </source>
</evidence>
<keyword evidence="3" id="KW-1185">Reference proteome</keyword>